<dbReference type="Proteomes" id="UP000250235">
    <property type="component" value="Unassembled WGS sequence"/>
</dbReference>
<evidence type="ECO:0000313" key="2">
    <source>
        <dbReference type="EMBL" id="KZV57386.1"/>
    </source>
</evidence>
<reference evidence="2 3" key="1">
    <citation type="journal article" date="2015" name="Proc. Natl. Acad. Sci. U.S.A.">
        <title>The resurrection genome of Boea hygrometrica: A blueprint for survival of dehydration.</title>
        <authorList>
            <person name="Xiao L."/>
            <person name="Yang G."/>
            <person name="Zhang L."/>
            <person name="Yang X."/>
            <person name="Zhao S."/>
            <person name="Ji Z."/>
            <person name="Zhou Q."/>
            <person name="Hu M."/>
            <person name="Wang Y."/>
            <person name="Chen M."/>
            <person name="Xu Y."/>
            <person name="Jin H."/>
            <person name="Xiao X."/>
            <person name="Hu G."/>
            <person name="Bao F."/>
            <person name="Hu Y."/>
            <person name="Wan P."/>
            <person name="Li L."/>
            <person name="Deng X."/>
            <person name="Kuang T."/>
            <person name="Xiang C."/>
            <person name="Zhu J.K."/>
            <person name="Oliver M.J."/>
            <person name="He Y."/>
        </authorList>
    </citation>
    <scope>NUCLEOTIDE SEQUENCE [LARGE SCALE GENOMIC DNA]</scope>
    <source>
        <strain evidence="3">cv. XS01</strain>
    </source>
</reference>
<evidence type="ECO:0000313" key="3">
    <source>
        <dbReference type="Proteomes" id="UP000250235"/>
    </source>
</evidence>
<proteinExistence type="predicted"/>
<accession>A0A2Z7DEZ3</accession>
<dbReference type="EMBL" id="KQ987304">
    <property type="protein sequence ID" value="KZV57386.1"/>
    <property type="molecule type" value="Genomic_DNA"/>
</dbReference>
<name>A0A2Z7DEZ3_9LAMI</name>
<evidence type="ECO:0000256" key="1">
    <source>
        <dbReference type="SAM" id="MobiDB-lite"/>
    </source>
</evidence>
<protein>
    <submittedName>
        <fullName evidence="2">Uncharacterized protein</fullName>
    </submittedName>
</protein>
<sequence>MVKRLATSRHDPLGITDSACKNQLVMVSVQYGPFNTYIPIRSTTIDKSRVARDPIAMHTSWRSNSGIASVTSFLFTSTTACATADLSSSADYDDVTDYIIIDGPLRCSSWFPFDVPAGPPSFFSACSWFLSFQLVHYAPASSTWPPPDYEQLTQLWTSPLLIQLPVFKSARDQMKLRTKRHKPVKPIAVNQAKSTLALVPIIPAEAEGVSNSVPNKKELARRIDPYDKGKGVLPYSDRSNPVEEHYLLTIKNIRDKVEPQIHLFEKWCKFQTGLRLNKITSMTLVEQFSKFEDLLFPWAETEKVSKFLQRKELIWFKMVGQHLRNVLAEHWKEFNKDKPSANQDLVSICMMEAELAKARRSEAEQPAQEVEQQAPEVEHQAQAGSIPSIPSDSGFSIYSSDSDNNVELQVPSSSVLPIVQYTGHQAVTQIRDDQTYLKYDSKLFRKAFYRNMDEVVTSVDTSQSALEANLVRKFDESHNILPMR</sequence>
<feature type="region of interest" description="Disordered" evidence="1">
    <location>
        <begin position="360"/>
        <end position="390"/>
    </location>
</feature>
<keyword evidence="3" id="KW-1185">Reference proteome</keyword>
<gene>
    <name evidence="2" type="ORF">F511_32355</name>
</gene>
<organism evidence="2 3">
    <name type="scientific">Dorcoceras hygrometricum</name>
    <dbReference type="NCBI Taxonomy" id="472368"/>
    <lineage>
        <taxon>Eukaryota</taxon>
        <taxon>Viridiplantae</taxon>
        <taxon>Streptophyta</taxon>
        <taxon>Embryophyta</taxon>
        <taxon>Tracheophyta</taxon>
        <taxon>Spermatophyta</taxon>
        <taxon>Magnoliopsida</taxon>
        <taxon>eudicotyledons</taxon>
        <taxon>Gunneridae</taxon>
        <taxon>Pentapetalae</taxon>
        <taxon>asterids</taxon>
        <taxon>lamiids</taxon>
        <taxon>Lamiales</taxon>
        <taxon>Gesneriaceae</taxon>
        <taxon>Didymocarpoideae</taxon>
        <taxon>Trichosporeae</taxon>
        <taxon>Loxocarpinae</taxon>
        <taxon>Dorcoceras</taxon>
    </lineage>
</organism>
<feature type="compositionally biased region" description="Low complexity" evidence="1">
    <location>
        <begin position="364"/>
        <end position="390"/>
    </location>
</feature>
<dbReference type="AlphaFoldDB" id="A0A2Z7DEZ3"/>